<accession>A0A2S7I4E1</accession>
<dbReference type="AlphaFoldDB" id="A0A2S7I4E1"/>
<evidence type="ECO:0000313" key="1">
    <source>
        <dbReference type="EMBL" id="PPZ91404.1"/>
    </source>
</evidence>
<gene>
    <name evidence="1" type="ORF">C3729_08235</name>
</gene>
<sequence length="107" mass="12783">MSDIQKYNPEQLMNKLISHEFPEVLEKYSENDLENHLAVYINELIDKDFNKLVNLLYRIDISEQKLKIALQNEDKTISSSKTIAKLIIERQLQKLEFRKKFSKKKIE</sequence>
<dbReference type="Proteomes" id="UP000238565">
    <property type="component" value="Unassembled WGS sequence"/>
</dbReference>
<protein>
    <submittedName>
        <fullName evidence="1">Uncharacterized protein</fullName>
    </submittedName>
</protein>
<dbReference type="EMBL" id="PTPZ01000004">
    <property type="protein sequence ID" value="PPZ91404.1"/>
    <property type="molecule type" value="Genomic_DNA"/>
</dbReference>
<dbReference type="RefSeq" id="WP_104793727.1">
    <property type="nucleotide sequence ID" value="NZ_PTPZ01000004.1"/>
</dbReference>
<comment type="caution">
    <text evidence="1">The sequence shown here is derived from an EMBL/GenBank/DDBJ whole genome shotgun (WGS) entry which is preliminary data.</text>
</comment>
<name>A0A2S7I4E1_9FLAO</name>
<organism evidence="1 2">
    <name type="scientific">Cloacibacterium normanense</name>
    <dbReference type="NCBI Taxonomy" id="237258"/>
    <lineage>
        <taxon>Bacteria</taxon>
        <taxon>Pseudomonadati</taxon>
        <taxon>Bacteroidota</taxon>
        <taxon>Flavobacteriia</taxon>
        <taxon>Flavobacteriales</taxon>
        <taxon>Weeksellaceae</taxon>
    </lineage>
</organism>
<reference evidence="1 2" key="1">
    <citation type="submission" date="2018-02" db="EMBL/GenBank/DDBJ databases">
        <title>Draft genome sequence of bacterial isolates from marine environment.</title>
        <authorList>
            <person name="Singh S.K."/>
            <person name="Hill R."/>
            <person name="Major S."/>
            <person name="Cai H."/>
            <person name="Li Y."/>
        </authorList>
    </citation>
    <scope>NUCLEOTIDE SEQUENCE [LARGE SCALE GENOMIC DNA]</scope>
    <source>
        <strain evidence="1 2">IMET F</strain>
    </source>
</reference>
<proteinExistence type="predicted"/>
<evidence type="ECO:0000313" key="2">
    <source>
        <dbReference type="Proteomes" id="UP000238565"/>
    </source>
</evidence>